<feature type="compositionally biased region" description="Low complexity" evidence="1">
    <location>
        <begin position="107"/>
        <end position="117"/>
    </location>
</feature>
<dbReference type="AlphaFoldDB" id="A0A0L9T9F7"/>
<gene>
    <name evidence="2" type="ORF">LR48_Vigan311s000800</name>
</gene>
<sequence length="407" mass="46103">MQEAIRTRSKITAEPLLEGLDESRRRRRIRTSRELFPPPETLLQPSPQGSDHSIENMENNNIRRTLVDYTNTAGPQHFNSEFGERSEEGERWNQKRHQKLQKEKPQLSLSGSLPLSGTQKVTGGEVQREQPGRVYDSRMQPNTLEPNMNVMEPNTKIVEKHGNQISPLGTKYFIFRNASRPGTEYCYKVTEYTFNSSSSNASIWSPSSIISQDWNEEGATGRRSTYKVPVMHLGCKKKHTAHEHIGEHPTLWCYVFGCHVQLRRKLTSFGEVHTVGNSTSRPKGNTATLEVSQPWSRKPSRPASLERGLDTLAVGRGEKRVIHSSTKGRHTSSSNHHRRKSFYFWLKGCSAGGEKWWCNVWKELSFSFLLAALGHNSRSKWCHGLEGALGFSPAAPVEVFSFLSLDA</sequence>
<name>A0A0L9T9F7_PHAAN</name>
<feature type="compositionally biased region" description="Polar residues" evidence="1">
    <location>
        <begin position="43"/>
        <end position="55"/>
    </location>
</feature>
<reference evidence="3" key="1">
    <citation type="journal article" date="2015" name="Proc. Natl. Acad. Sci. U.S.A.">
        <title>Genome sequencing of adzuki bean (Vigna angularis) provides insight into high starch and low fat accumulation and domestication.</title>
        <authorList>
            <person name="Yang K."/>
            <person name="Tian Z."/>
            <person name="Chen C."/>
            <person name="Luo L."/>
            <person name="Zhao B."/>
            <person name="Wang Z."/>
            <person name="Yu L."/>
            <person name="Li Y."/>
            <person name="Sun Y."/>
            <person name="Li W."/>
            <person name="Chen Y."/>
            <person name="Li Y."/>
            <person name="Zhang Y."/>
            <person name="Ai D."/>
            <person name="Zhao J."/>
            <person name="Shang C."/>
            <person name="Ma Y."/>
            <person name="Wu B."/>
            <person name="Wang M."/>
            <person name="Gao L."/>
            <person name="Sun D."/>
            <person name="Zhang P."/>
            <person name="Guo F."/>
            <person name="Wang W."/>
            <person name="Li Y."/>
            <person name="Wang J."/>
            <person name="Varshney R.K."/>
            <person name="Wang J."/>
            <person name="Ling H.Q."/>
            <person name="Wan P."/>
        </authorList>
    </citation>
    <scope>NUCLEOTIDE SEQUENCE</scope>
    <source>
        <strain evidence="3">cv. Jingnong 6</strain>
    </source>
</reference>
<evidence type="ECO:0000256" key="1">
    <source>
        <dbReference type="SAM" id="MobiDB-lite"/>
    </source>
</evidence>
<feature type="compositionally biased region" description="Basic and acidic residues" evidence="1">
    <location>
        <begin position="82"/>
        <end position="93"/>
    </location>
</feature>
<protein>
    <submittedName>
        <fullName evidence="2">Uncharacterized protein</fullName>
    </submittedName>
</protein>
<dbReference type="Proteomes" id="UP000053144">
    <property type="component" value="Unassembled WGS sequence"/>
</dbReference>
<dbReference type="EMBL" id="KQ258338">
    <property type="protein sequence ID" value="KOM26739.1"/>
    <property type="molecule type" value="Genomic_DNA"/>
</dbReference>
<feature type="region of interest" description="Disordered" evidence="1">
    <location>
        <begin position="275"/>
        <end position="303"/>
    </location>
</feature>
<dbReference type="Gramene" id="KOM26739">
    <property type="protein sequence ID" value="KOM26739"/>
    <property type="gene ID" value="LR48_Vigan311s000800"/>
</dbReference>
<feature type="compositionally biased region" description="Polar residues" evidence="1">
    <location>
        <begin position="275"/>
        <end position="295"/>
    </location>
</feature>
<organism evidence="2 3">
    <name type="scientific">Phaseolus angularis</name>
    <name type="common">Azuki bean</name>
    <name type="synonym">Vigna angularis</name>
    <dbReference type="NCBI Taxonomy" id="3914"/>
    <lineage>
        <taxon>Eukaryota</taxon>
        <taxon>Viridiplantae</taxon>
        <taxon>Streptophyta</taxon>
        <taxon>Embryophyta</taxon>
        <taxon>Tracheophyta</taxon>
        <taxon>Spermatophyta</taxon>
        <taxon>Magnoliopsida</taxon>
        <taxon>eudicotyledons</taxon>
        <taxon>Gunneridae</taxon>
        <taxon>Pentapetalae</taxon>
        <taxon>rosids</taxon>
        <taxon>fabids</taxon>
        <taxon>Fabales</taxon>
        <taxon>Fabaceae</taxon>
        <taxon>Papilionoideae</taxon>
        <taxon>50 kb inversion clade</taxon>
        <taxon>NPAAA clade</taxon>
        <taxon>indigoferoid/millettioid clade</taxon>
        <taxon>Phaseoleae</taxon>
        <taxon>Vigna</taxon>
    </lineage>
</organism>
<feature type="region of interest" description="Disordered" evidence="1">
    <location>
        <begin position="16"/>
        <end position="55"/>
    </location>
</feature>
<accession>A0A0L9T9F7</accession>
<proteinExistence type="predicted"/>
<evidence type="ECO:0000313" key="2">
    <source>
        <dbReference type="EMBL" id="KOM26739.1"/>
    </source>
</evidence>
<feature type="region of interest" description="Disordered" evidence="1">
    <location>
        <begin position="75"/>
        <end position="149"/>
    </location>
</feature>
<evidence type="ECO:0000313" key="3">
    <source>
        <dbReference type="Proteomes" id="UP000053144"/>
    </source>
</evidence>